<evidence type="ECO:0000313" key="2">
    <source>
        <dbReference type="EMBL" id="RLE46804.1"/>
    </source>
</evidence>
<dbReference type="EMBL" id="QMQV01000165">
    <property type="protein sequence ID" value="RLE46804.1"/>
    <property type="molecule type" value="Genomic_DNA"/>
</dbReference>
<protein>
    <recommendedName>
        <fullName evidence="1">DUF362 domain-containing protein</fullName>
    </recommendedName>
</protein>
<name>A0A497EKF3_9CREN</name>
<reference evidence="2 3" key="1">
    <citation type="submission" date="2018-06" db="EMBL/GenBank/DDBJ databases">
        <title>Extensive metabolic versatility and redundancy in microbially diverse, dynamic hydrothermal sediments.</title>
        <authorList>
            <person name="Dombrowski N."/>
            <person name="Teske A."/>
            <person name="Baker B.J."/>
        </authorList>
    </citation>
    <scope>NUCLEOTIDE SEQUENCE [LARGE SCALE GENOMIC DNA]</scope>
    <source>
        <strain evidence="2">B66_G16</strain>
    </source>
</reference>
<feature type="domain" description="DUF362" evidence="1">
    <location>
        <begin position="31"/>
        <end position="124"/>
    </location>
</feature>
<gene>
    <name evidence="2" type="ORF">DRJ31_09635</name>
</gene>
<dbReference type="AlphaFoldDB" id="A0A497EKF3"/>
<evidence type="ECO:0000313" key="3">
    <source>
        <dbReference type="Proteomes" id="UP000278475"/>
    </source>
</evidence>
<accession>A0A497EKF3</accession>
<sequence length="142" mass="16208">MRVLVTPINNPEETITKILKNFNIQLEGKKVFVKINAVDFRRGSYTSPKTIAAAIDSLYNLGADKVFVMENSTQGNFTRLVFKVTGIIDVIREKGAKAIYLDEEKSVRVKIGEYEVDFPKVVYNIINDDSSFYLQSLRRLRP</sequence>
<comment type="caution">
    <text evidence="2">The sequence shown here is derived from an EMBL/GenBank/DDBJ whole genome shotgun (WGS) entry which is preliminary data.</text>
</comment>
<evidence type="ECO:0000259" key="1">
    <source>
        <dbReference type="Pfam" id="PF04015"/>
    </source>
</evidence>
<dbReference type="Pfam" id="PF04015">
    <property type="entry name" value="DUF362"/>
    <property type="match status" value="1"/>
</dbReference>
<proteinExistence type="predicted"/>
<organism evidence="2 3">
    <name type="scientific">Thermoproteota archaeon</name>
    <dbReference type="NCBI Taxonomy" id="2056631"/>
    <lineage>
        <taxon>Archaea</taxon>
        <taxon>Thermoproteota</taxon>
    </lineage>
</organism>
<dbReference type="InterPro" id="IPR007160">
    <property type="entry name" value="DUF362"/>
</dbReference>
<dbReference type="Proteomes" id="UP000278475">
    <property type="component" value="Unassembled WGS sequence"/>
</dbReference>